<dbReference type="AlphaFoldDB" id="A0A073CJZ1"/>
<gene>
    <name evidence="2" type="ORF">A19Y_3229</name>
</gene>
<keyword evidence="3" id="KW-1185">Reference proteome</keyword>
<dbReference type="InterPro" id="IPR036465">
    <property type="entry name" value="vWFA_dom_sf"/>
</dbReference>
<dbReference type="STRING" id="388467.A19Y_3229"/>
<evidence type="ECO:0000313" key="2">
    <source>
        <dbReference type="EMBL" id="KEI68033.1"/>
    </source>
</evidence>
<dbReference type="HOGENOM" id="CLU_112860_0_0_3"/>
<dbReference type="EMBL" id="CM002803">
    <property type="protein sequence ID" value="KEI68033.1"/>
    <property type="molecule type" value="Genomic_DNA"/>
</dbReference>
<dbReference type="RefSeq" id="WP_042155313.1">
    <property type="nucleotide sequence ID" value="NZ_CM002803.1"/>
</dbReference>
<evidence type="ECO:0000313" key="3">
    <source>
        <dbReference type="Proteomes" id="UP000027395"/>
    </source>
</evidence>
<dbReference type="PATRIC" id="fig|388467.6.peg.3175"/>
<dbReference type="PANTHER" id="PTHR34706">
    <property type="entry name" value="SLR1338 PROTEIN"/>
    <property type="match status" value="1"/>
</dbReference>
<proteinExistence type="predicted"/>
<dbReference type="PROSITE" id="PS50234">
    <property type="entry name" value="VWFA"/>
    <property type="match status" value="1"/>
</dbReference>
<dbReference type="Gene3D" id="3.40.50.410">
    <property type="entry name" value="von Willebrand factor, type A domain"/>
    <property type="match status" value="1"/>
</dbReference>
<protein>
    <recommendedName>
        <fullName evidence="1">VWFA domain-containing protein</fullName>
    </recommendedName>
</protein>
<organism evidence="2 3">
    <name type="scientific">Planktothrix agardhii (strain NIVA-CYA 126/8)</name>
    <dbReference type="NCBI Taxonomy" id="388467"/>
    <lineage>
        <taxon>Bacteria</taxon>
        <taxon>Bacillati</taxon>
        <taxon>Cyanobacteriota</taxon>
        <taxon>Cyanophyceae</taxon>
        <taxon>Oscillatoriophycideae</taxon>
        <taxon>Oscillatoriales</taxon>
        <taxon>Microcoleaceae</taxon>
        <taxon>Planktothrix</taxon>
    </lineage>
</organism>
<dbReference type="GeneID" id="77288327"/>
<dbReference type="SUPFAM" id="SSF53300">
    <property type="entry name" value="vWA-like"/>
    <property type="match status" value="1"/>
</dbReference>
<dbReference type="SMART" id="SM00327">
    <property type="entry name" value="VWA"/>
    <property type="match status" value="1"/>
</dbReference>
<dbReference type="eggNOG" id="COG2304">
    <property type="taxonomic scope" value="Bacteria"/>
</dbReference>
<dbReference type="Proteomes" id="UP000027395">
    <property type="component" value="Chromosome"/>
</dbReference>
<sequence>MDILLEGGSVLRDRDYTLIIDSSQSMATIEKSKGKSRWDLIQESILAIASYCEQFDLDGITLYLFSDQFKRYENVTSDRIIYLFQHHQPSGKNRLSPVLKDATDHYFGRRATEQTKANGETIIIVTSGEIENPTDLRQIIIDAANQLSRDEELAIELIQVGSNADVTTFFQGLDHNLQSQGAKFDICNTITLSDLDSMSLTDVLLKAIVD</sequence>
<dbReference type="PANTHER" id="PTHR34706:SF1">
    <property type="entry name" value="VWFA DOMAIN-CONTAINING PROTEIN"/>
    <property type="match status" value="1"/>
</dbReference>
<name>A0A073CJZ1_PLAA1</name>
<dbReference type="InterPro" id="IPR002035">
    <property type="entry name" value="VWF_A"/>
</dbReference>
<accession>A0A073CJZ1</accession>
<feature type="domain" description="VWFA" evidence="1">
    <location>
        <begin position="15"/>
        <end position="208"/>
    </location>
</feature>
<evidence type="ECO:0000259" key="1">
    <source>
        <dbReference type="PROSITE" id="PS50234"/>
    </source>
</evidence>
<reference evidence="2 3" key="1">
    <citation type="journal article" date="2014" name="Appl. Environ. Microbiol.">
        <title>Elucidation of insertion elements encoded on plasmids and in vitro construction of shuttle vectors from the toxic cyanobacterium Planktothrix.</title>
        <authorList>
            <person name="Christiansen G."/>
            <person name="Goesmann A."/>
            <person name="Kurmayer R."/>
        </authorList>
    </citation>
    <scope>NUCLEOTIDE SEQUENCE [LARGE SCALE GENOMIC DNA]</scope>
    <source>
        <strain evidence="2 3">NIVA-CYA 126/8</strain>
    </source>
</reference>